<keyword evidence="2" id="KW-1185">Reference proteome</keyword>
<accession>A0ABR4B974</accession>
<dbReference type="PANTHER" id="PTHR32419">
    <property type="entry name" value="GLUTATHIONYL-HYDROQUINONE REDUCTASE"/>
    <property type="match status" value="1"/>
</dbReference>
<dbReference type="EMBL" id="JBHFEH010000016">
    <property type="protein sequence ID" value="KAL2054380.1"/>
    <property type="molecule type" value="Genomic_DNA"/>
</dbReference>
<evidence type="ECO:0000313" key="2">
    <source>
        <dbReference type="Proteomes" id="UP001590951"/>
    </source>
</evidence>
<protein>
    <submittedName>
        <fullName evidence="1">Uncharacterized protein</fullName>
    </submittedName>
</protein>
<dbReference type="Proteomes" id="UP001590951">
    <property type="component" value="Unassembled WGS sequence"/>
</dbReference>
<dbReference type="Gene3D" id="3.40.30.10">
    <property type="entry name" value="Glutaredoxin"/>
    <property type="match status" value="1"/>
</dbReference>
<gene>
    <name evidence="1" type="ORF">ABVK25_005521</name>
</gene>
<reference evidence="1 2" key="1">
    <citation type="submission" date="2024-09" db="EMBL/GenBank/DDBJ databases">
        <title>Rethinking Asexuality: The Enigmatic Case of Functional Sexual Genes in Lepraria (Stereocaulaceae).</title>
        <authorList>
            <person name="Doellman M."/>
            <person name="Sun Y."/>
            <person name="Barcenas-Pena A."/>
            <person name="Lumbsch H.T."/>
            <person name="Grewe F."/>
        </authorList>
    </citation>
    <scope>NUCLEOTIDE SEQUENCE [LARGE SCALE GENOMIC DNA]</scope>
    <source>
        <strain evidence="1 2">Grewe 0041</strain>
    </source>
</reference>
<organism evidence="1 2">
    <name type="scientific">Lepraria finkii</name>
    <dbReference type="NCBI Taxonomy" id="1340010"/>
    <lineage>
        <taxon>Eukaryota</taxon>
        <taxon>Fungi</taxon>
        <taxon>Dikarya</taxon>
        <taxon>Ascomycota</taxon>
        <taxon>Pezizomycotina</taxon>
        <taxon>Lecanoromycetes</taxon>
        <taxon>OSLEUM clade</taxon>
        <taxon>Lecanoromycetidae</taxon>
        <taxon>Lecanorales</taxon>
        <taxon>Lecanorineae</taxon>
        <taxon>Stereocaulaceae</taxon>
        <taxon>Lepraria</taxon>
    </lineage>
</organism>
<dbReference type="InterPro" id="IPR016639">
    <property type="entry name" value="GST_Omega/GSH"/>
</dbReference>
<evidence type="ECO:0000313" key="1">
    <source>
        <dbReference type="EMBL" id="KAL2054380.1"/>
    </source>
</evidence>
<proteinExistence type="predicted"/>
<comment type="caution">
    <text evidence="1">The sequence shown here is derived from an EMBL/GenBank/DDBJ whole genome shotgun (WGS) entry which is preliminary data.</text>
</comment>
<sequence length="100" mass="11613">MRSNPQCRHDHVADGQCTTVGLFYPFAHRIIVTREFKGLQEFLPLSTVEAYPKEDGGWRIPATDEEYSGSTVDYLFHSNFLHEVYFKSDNAYKEKHSVRV</sequence>
<dbReference type="PANTHER" id="PTHR32419:SF23">
    <property type="entry name" value="GLUTATHIONE S-TRANSFERASE (EUROFUNG)"/>
    <property type="match status" value="1"/>
</dbReference>
<name>A0ABR4B974_9LECA</name>